<dbReference type="InterPro" id="IPR052016">
    <property type="entry name" value="Bact_Sigma-Reg"/>
</dbReference>
<keyword evidence="6" id="KW-1185">Reference proteome</keyword>
<evidence type="ECO:0000313" key="5">
    <source>
        <dbReference type="EMBL" id="MCP2312087.1"/>
    </source>
</evidence>
<dbReference type="Gene3D" id="3.30.450.40">
    <property type="match status" value="1"/>
</dbReference>
<dbReference type="InterPro" id="IPR003018">
    <property type="entry name" value="GAF"/>
</dbReference>
<evidence type="ECO:0000259" key="3">
    <source>
        <dbReference type="SMART" id="SM00065"/>
    </source>
</evidence>
<feature type="region of interest" description="Disordered" evidence="2">
    <location>
        <begin position="1"/>
        <end position="50"/>
    </location>
</feature>
<comment type="caution">
    <text evidence="5">The sequence shown here is derived from an EMBL/GenBank/DDBJ whole genome shotgun (WGS) entry which is preliminary data.</text>
</comment>
<dbReference type="PANTHER" id="PTHR43156:SF2">
    <property type="entry name" value="STAGE II SPORULATION PROTEIN E"/>
    <property type="match status" value="1"/>
</dbReference>
<dbReference type="InterPro" id="IPR036457">
    <property type="entry name" value="PPM-type-like_dom_sf"/>
</dbReference>
<dbReference type="RefSeq" id="WP_253800933.1">
    <property type="nucleotide sequence ID" value="NZ_JAMZDX010000005.1"/>
</dbReference>
<dbReference type="InterPro" id="IPR001932">
    <property type="entry name" value="PPM-type_phosphatase-like_dom"/>
</dbReference>
<feature type="domain" description="GAF" evidence="3">
    <location>
        <begin position="190"/>
        <end position="369"/>
    </location>
</feature>
<evidence type="ECO:0000259" key="4">
    <source>
        <dbReference type="SMART" id="SM00331"/>
    </source>
</evidence>
<dbReference type="InterPro" id="IPR013656">
    <property type="entry name" value="PAS_4"/>
</dbReference>
<evidence type="ECO:0000313" key="6">
    <source>
        <dbReference type="Proteomes" id="UP001206483"/>
    </source>
</evidence>
<dbReference type="SUPFAM" id="SSF81606">
    <property type="entry name" value="PP2C-like"/>
    <property type="match status" value="1"/>
</dbReference>
<dbReference type="SMART" id="SM00331">
    <property type="entry name" value="PP2C_SIG"/>
    <property type="match status" value="1"/>
</dbReference>
<dbReference type="SMART" id="SM00065">
    <property type="entry name" value="GAF"/>
    <property type="match status" value="1"/>
</dbReference>
<feature type="domain" description="PPM-type phosphatase" evidence="4">
    <location>
        <begin position="387"/>
        <end position="599"/>
    </location>
</feature>
<protein>
    <submittedName>
        <fullName evidence="5">Serine phosphatase RsbU (Regulator of sigma subunit)</fullName>
    </submittedName>
</protein>
<gene>
    <name evidence="5" type="ORF">FHR36_005253</name>
</gene>
<dbReference type="Gene3D" id="3.60.40.10">
    <property type="entry name" value="PPM-type phosphatase domain"/>
    <property type="match status" value="1"/>
</dbReference>
<dbReference type="Gene3D" id="3.30.450.20">
    <property type="entry name" value="PAS domain"/>
    <property type="match status" value="1"/>
</dbReference>
<dbReference type="PANTHER" id="PTHR43156">
    <property type="entry name" value="STAGE II SPORULATION PROTEIN E-RELATED"/>
    <property type="match status" value="1"/>
</dbReference>
<evidence type="ECO:0000256" key="1">
    <source>
        <dbReference type="ARBA" id="ARBA00022801"/>
    </source>
</evidence>
<keyword evidence="1" id="KW-0378">Hydrolase</keyword>
<dbReference type="SUPFAM" id="SSF55785">
    <property type="entry name" value="PYP-like sensor domain (PAS domain)"/>
    <property type="match status" value="1"/>
</dbReference>
<name>A0ABT1J3T3_9ACTN</name>
<organism evidence="5 6">
    <name type="scientific">Kitasatospora paracochleata</name>
    <dbReference type="NCBI Taxonomy" id="58354"/>
    <lineage>
        <taxon>Bacteria</taxon>
        <taxon>Bacillati</taxon>
        <taxon>Actinomycetota</taxon>
        <taxon>Actinomycetes</taxon>
        <taxon>Kitasatosporales</taxon>
        <taxon>Streptomycetaceae</taxon>
        <taxon>Kitasatospora</taxon>
    </lineage>
</organism>
<dbReference type="InterPro" id="IPR035965">
    <property type="entry name" value="PAS-like_dom_sf"/>
</dbReference>
<dbReference type="SUPFAM" id="SSF55781">
    <property type="entry name" value="GAF domain-like"/>
    <property type="match status" value="1"/>
</dbReference>
<dbReference type="Proteomes" id="UP001206483">
    <property type="component" value="Unassembled WGS sequence"/>
</dbReference>
<dbReference type="Pfam" id="PF07228">
    <property type="entry name" value="SpoIIE"/>
    <property type="match status" value="1"/>
</dbReference>
<dbReference type="EMBL" id="JAMZDX010000005">
    <property type="protein sequence ID" value="MCP2312087.1"/>
    <property type="molecule type" value="Genomic_DNA"/>
</dbReference>
<dbReference type="Pfam" id="PF08448">
    <property type="entry name" value="PAS_4"/>
    <property type="match status" value="1"/>
</dbReference>
<dbReference type="Pfam" id="PF01590">
    <property type="entry name" value="GAF"/>
    <property type="match status" value="1"/>
</dbReference>
<sequence>MCGTGPAEEDDSVVLPEPPSQRPPTPPRHAAPSPAAPAPAAEPSPAVTSASTAADALADALATAPDAVLAHLVAATPAGLALLDRELRWRFLNPAFADLTGAAPERLLGTAATDPDVPARVLADGRPRTGTLAGHPAHYRRLDLPGLPPAVLVTLTEPPVGAAERRELAQARIRLALLEAVATEVGTTLEPDTTCAELAAFAVRDLADLATVDVLPDAPEPGKAARSRPRLRRAAFAGRPDLRGDVAAPAPPGAPVRYRTGSAVALSLEHGRPVAANLLDPADLDDWAADPPTLAAYRAAGVDSVLAAPLQARGHLIGVLTLARARSTTRDTTPGTTPGFTPDEVALVGELAARAALSLDNARRYARSQGIALELQRALLAEPGSPHPNLELASRYLPSGTSSVVGGDWYETVRLPFGRTLLVMGDVMGHGVEAAVDMSNYRSMLRYVAAMDLPPHRILRQLDALISEEPDARPATCLLALADPARSRWTFASAGHLPPALLAADRATELVEVPTGPPLGTGLGGYEPTSTELRADQVLLLYTDGLVERRGEDIDHSLARLAGLRLPIAGPLDTLLDAVLTALTPHAAEDDIALLAARVRAR</sequence>
<accession>A0ABT1J3T3</accession>
<dbReference type="InterPro" id="IPR029016">
    <property type="entry name" value="GAF-like_dom_sf"/>
</dbReference>
<reference evidence="5 6" key="1">
    <citation type="submission" date="2022-06" db="EMBL/GenBank/DDBJ databases">
        <title>Sequencing the genomes of 1000 actinobacteria strains.</title>
        <authorList>
            <person name="Klenk H.-P."/>
        </authorList>
    </citation>
    <scope>NUCLEOTIDE SEQUENCE [LARGE SCALE GENOMIC DNA]</scope>
    <source>
        <strain evidence="5 6">DSM 41656</strain>
    </source>
</reference>
<proteinExistence type="predicted"/>
<feature type="compositionally biased region" description="Pro residues" evidence="2">
    <location>
        <begin position="16"/>
        <end position="42"/>
    </location>
</feature>
<evidence type="ECO:0000256" key="2">
    <source>
        <dbReference type="SAM" id="MobiDB-lite"/>
    </source>
</evidence>